<dbReference type="Pfam" id="PF08238">
    <property type="entry name" value="Sel1"/>
    <property type="match status" value="5"/>
</dbReference>
<dbReference type="InterPro" id="IPR051726">
    <property type="entry name" value="Chitin_Synth_Reg"/>
</dbReference>
<evidence type="ECO:0000256" key="2">
    <source>
        <dbReference type="SAM" id="MobiDB-lite"/>
    </source>
</evidence>
<feature type="compositionally biased region" description="Basic and acidic residues" evidence="2">
    <location>
        <begin position="1"/>
        <end position="17"/>
    </location>
</feature>
<organism evidence="3 4">
    <name type="scientific">Ceriporiopsis subvermispora (strain B)</name>
    <name type="common">White-rot fungus</name>
    <name type="synonym">Gelatoporia subvermispora</name>
    <dbReference type="NCBI Taxonomy" id="914234"/>
    <lineage>
        <taxon>Eukaryota</taxon>
        <taxon>Fungi</taxon>
        <taxon>Dikarya</taxon>
        <taxon>Basidiomycota</taxon>
        <taxon>Agaricomycotina</taxon>
        <taxon>Agaricomycetes</taxon>
        <taxon>Polyporales</taxon>
        <taxon>Gelatoporiaceae</taxon>
        <taxon>Gelatoporia</taxon>
    </lineage>
</organism>
<reference evidence="3 4" key="1">
    <citation type="journal article" date="2012" name="Proc. Natl. Acad. Sci. U.S.A.">
        <title>Comparative genomics of Ceriporiopsis subvermispora and Phanerochaete chrysosporium provide insight into selective ligninolysis.</title>
        <authorList>
            <person name="Fernandez-Fueyo E."/>
            <person name="Ruiz-Duenas F.J."/>
            <person name="Ferreira P."/>
            <person name="Floudas D."/>
            <person name="Hibbett D.S."/>
            <person name="Canessa P."/>
            <person name="Larrondo L.F."/>
            <person name="James T.Y."/>
            <person name="Seelenfreund D."/>
            <person name="Lobos S."/>
            <person name="Polanco R."/>
            <person name="Tello M."/>
            <person name="Honda Y."/>
            <person name="Watanabe T."/>
            <person name="Watanabe T."/>
            <person name="Ryu J.S."/>
            <person name="Kubicek C.P."/>
            <person name="Schmoll M."/>
            <person name="Gaskell J."/>
            <person name="Hammel K.E."/>
            <person name="St John F.J."/>
            <person name="Vanden Wymelenberg A."/>
            <person name="Sabat G."/>
            <person name="Splinter BonDurant S."/>
            <person name="Syed K."/>
            <person name="Yadav J.S."/>
            <person name="Doddapaneni H."/>
            <person name="Subramanian V."/>
            <person name="Lavin J.L."/>
            <person name="Oguiza J.A."/>
            <person name="Perez G."/>
            <person name="Pisabarro A.G."/>
            <person name="Ramirez L."/>
            <person name="Santoyo F."/>
            <person name="Master E."/>
            <person name="Coutinho P.M."/>
            <person name="Henrissat B."/>
            <person name="Lombard V."/>
            <person name="Magnuson J.K."/>
            <person name="Kuees U."/>
            <person name="Hori C."/>
            <person name="Igarashi K."/>
            <person name="Samejima M."/>
            <person name="Held B.W."/>
            <person name="Barry K.W."/>
            <person name="LaButti K.M."/>
            <person name="Lapidus A."/>
            <person name="Lindquist E.A."/>
            <person name="Lucas S.M."/>
            <person name="Riley R."/>
            <person name="Salamov A.A."/>
            <person name="Hoffmeister D."/>
            <person name="Schwenk D."/>
            <person name="Hadar Y."/>
            <person name="Yarden O."/>
            <person name="de Vries R.P."/>
            <person name="Wiebenga A."/>
            <person name="Stenlid J."/>
            <person name="Eastwood D."/>
            <person name="Grigoriev I.V."/>
            <person name="Berka R.M."/>
            <person name="Blanchette R.A."/>
            <person name="Kersten P."/>
            <person name="Martinez A.T."/>
            <person name="Vicuna R."/>
            <person name="Cullen D."/>
        </authorList>
    </citation>
    <scope>NUCLEOTIDE SEQUENCE [LARGE SCALE GENOMIC DNA]</scope>
    <source>
        <strain evidence="3 4">B</strain>
    </source>
</reference>
<dbReference type="OrthoDB" id="272077at2759"/>
<keyword evidence="4" id="KW-1185">Reference proteome</keyword>
<evidence type="ECO:0000256" key="1">
    <source>
        <dbReference type="ARBA" id="ARBA00022737"/>
    </source>
</evidence>
<evidence type="ECO:0000313" key="4">
    <source>
        <dbReference type="Proteomes" id="UP000016930"/>
    </source>
</evidence>
<feature type="compositionally biased region" description="Polar residues" evidence="2">
    <location>
        <begin position="86"/>
        <end position="101"/>
    </location>
</feature>
<dbReference type="Gene3D" id="1.25.40.10">
    <property type="entry name" value="Tetratricopeptide repeat domain"/>
    <property type="match status" value="2"/>
</dbReference>
<feature type="compositionally biased region" description="Basic and acidic residues" evidence="2">
    <location>
        <begin position="531"/>
        <end position="543"/>
    </location>
</feature>
<feature type="compositionally biased region" description="Basic and acidic residues" evidence="2">
    <location>
        <begin position="722"/>
        <end position="732"/>
    </location>
</feature>
<dbReference type="SUPFAM" id="SSF81901">
    <property type="entry name" value="HCP-like"/>
    <property type="match status" value="2"/>
</dbReference>
<feature type="compositionally biased region" description="Low complexity" evidence="2">
    <location>
        <begin position="625"/>
        <end position="655"/>
    </location>
</feature>
<name>M2QT83_CERS8</name>
<feature type="compositionally biased region" description="Low complexity" evidence="2">
    <location>
        <begin position="74"/>
        <end position="85"/>
    </location>
</feature>
<dbReference type="InterPro" id="IPR011990">
    <property type="entry name" value="TPR-like_helical_dom_sf"/>
</dbReference>
<evidence type="ECO:0008006" key="5">
    <source>
        <dbReference type="Google" id="ProtNLM"/>
    </source>
</evidence>
<dbReference type="PANTHER" id="PTHR46430">
    <property type="entry name" value="PROTEIN SKT5-RELATED"/>
    <property type="match status" value="1"/>
</dbReference>
<accession>M2QT83</accession>
<sequence>MARTLDEHLSHPPDPYRSRSPQAPYGAGPAFPVAHRVPSRGPSPLQPPQGSNWSPWAGTAQPSAAPPYPPGALPPNQQYRQPRPQDSLSNSFAGLSVSGQPRQHRHTGSSTSMSSTYGLPPNSPPQRYGPPPQQPANTTGPPSLTAPLPTVAGLATHINSIQQPSTNPASQVAWIRDVLSLVERLQPPASVTSTGSTTDATVGPAQISDPELQRLINVAVPLLVQISNQQQQTPLPAHVVEAIYLRATCEATGAYPEFIPHNPRTAFRNYERAAKAGFHAAWFKLGRDYENFGDVGHAKDCFERGVKFNVESCLYRMGMANLMGQLGLPANAEAALPLLIRAAEHATIEAPQPAYVYGLLLLNEFTHISIPPPLFAPYIAPGSSLQVEARKHLERAAYLNFAPAQYKLGHAYEFAMPPFPFDALLSVQYYSLASQQGEIEADMALSKWFLCGAEGAFEKDEGLAYTFAEKAARKGLPSAEFAMGYYAEVGVGGPKDLEVACKWYTKAAQHGNTDASERLQALSQPAPQSLSREEHENITDSRLVRKRTQAKQRSEATPGVQRTSMSAGQGQQILEDAKRSSLTNGPPAAVAPAQLPPVAEYNMAMPPSNSYSPRPSMSGPPPQAPQARPFANAPRYSLADPGVGSAPPSASTSPRPGLPVSPAPATAREKLRQQTQQQQGRPNGAPGVAPYPEPPEEDAPPARPPPGRGPKTFEEMGIVSHKASEEKECVIM</sequence>
<feature type="region of interest" description="Disordered" evidence="2">
    <location>
        <begin position="521"/>
        <end position="570"/>
    </location>
</feature>
<feature type="compositionally biased region" description="Polar residues" evidence="2">
    <location>
        <begin position="521"/>
        <end position="530"/>
    </location>
</feature>
<dbReference type="PANTHER" id="PTHR46430:SF2">
    <property type="entry name" value="CHITIN SYNTHASE REGULATORY FACTOR 4"/>
    <property type="match status" value="1"/>
</dbReference>
<feature type="compositionally biased region" description="Polar residues" evidence="2">
    <location>
        <begin position="560"/>
        <end position="570"/>
    </location>
</feature>
<dbReference type="Proteomes" id="UP000016930">
    <property type="component" value="Unassembled WGS sequence"/>
</dbReference>
<evidence type="ECO:0000313" key="3">
    <source>
        <dbReference type="EMBL" id="EMD35255.1"/>
    </source>
</evidence>
<feature type="compositionally biased region" description="Pro residues" evidence="2">
    <location>
        <begin position="64"/>
        <end position="73"/>
    </location>
</feature>
<dbReference type="AlphaFoldDB" id="M2QT83"/>
<dbReference type="SMART" id="SM00671">
    <property type="entry name" value="SEL1"/>
    <property type="match status" value="6"/>
</dbReference>
<dbReference type="STRING" id="914234.M2QT83"/>
<feature type="region of interest" description="Disordered" evidence="2">
    <location>
        <begin position="1"/>
        <end position="149"/>
    </location>
</feature>
<dbReference type="HOGENOM" id="CLU_009491_1_0_1"/>
<dbReference type="EMBL" id="KB445800">
    <property type="protein sequence ID" value="EMD35255.1"/>
    <property type="molecule type" value="Genomic_DNA"/>
</dbReference>
<keyword evidence="1" id="KW-0677">Repeat</keyword>
<protein>
    <recommendedName>
        <fullName evidence="5">HCP-like protein</fullName>
    </recommendedName>
</protein>
<feature type="compositionally biased region" description="Pro residues" evidence="2">
    <location>
        <begin position="121"/>
        <end position="134"/>
    </location>
</feature>
<dbReference type="InterPro" id="IPR006597">
    <property type="entry name" value="Sel1-like"/>
</dbReference>
<proteinExistence type="predicted"/>
<feature type="region of interest" description="Disordered" evidence="2">
    <location>
        <begin position="601"/>
        <end position="732"/>
    </location>
</feature>
<gene>
    <name evidence="3" type="ORF">CERSUDRAFT_116068</name>
</gene>